<evidence type="ECO:0000256" key="1">
    <source>
        <dbReference type="ARBA" id="ARBA00004430"/>
    </source>
</evidence>
<proteinExistence type="inferred from homology"/>
<evidence type="ECO:0000313" key="8">
    <source>
        <dbReference type="EMBL" id="OEH79392.1"/>
    </source>
</evidence>
<sequence>MESVGRPPEERREEGPPTVLPAERLGSAEATRAIPAENPTETCEAFVRLAGEEAALFDGTVAEALRKWGLFDSLSVGCFFCCYPPKGTAAAALISQLFLSPAFQAFAAEKGLEAFSSSSASDSMQWSELQCTSTSAEPLFEAALRVGAIKEDGSICGRLPYSRDDIFITDALRASLLPPAEDMETPSSNTSALPPEITQELFYRIFSVLVLGGALNQHEDNVKPYLSVATALYKKLVRAACFCVAACAGVRALRNRAHGNSAWQQESLMKLSKTRPSAEATYVVAVLPLLASLQLQENGDEDASHRQQSL</sequence>
<dbReference type="GO" id="GO:0005930">
    <property type="term" value="C:axoneme"/>
    <property type="evidence" value="ECO:0007669"/>
    <property type="project" value="UniProtKB-SubCell"/>
</dbReference>
<name>A0A1D3D7G1_9EIME</name>
<dbReference type="InParanoid" id="A0A1D3D7G1"/>
<dbReference type="VEuPathDB" id="ToxoDB:cyc_05266"/>
<feature type="region of interest" description="Disordered" evidence="7">
    <location>
        <begin position="1"/>
        <end position="23"/>
    </location>
</feature>
<evidence type="ECO:0000313" key="9">
    <source>
        <dbReference type="Proteomes" id="UP000095192"/>
    </source>
</evidence>
<evidence type="ECO:0000256" key="6">
    <source>
        <dbReference type="ARBA" id="ARBA00023273"/>
    </source>
</evidence>
<dbReference type="PANTHER" id="PTHR31078">
    <property type="entry name" value="CILIA- AND FLAGELLA-ASSOCIATED PROTEIN 300"/>
    <property type="match status" value="1"/>
</dbReference>
<dbReference type="Pfam" id="PF14926">
    <property type="entry name" value="CFAP300"/>
    <property type="match status" value="1"/>
</dbReference>
<dbReference type="VEuPathDB" id="ToxoDB:LOC34621650"/>
<dbReference type="EMBL" id="JROU02000403">
    <property type="protein sequence ID" value="OEH79392.1"/>
    <property type="molecule type" value="Genomic_DNA"/>
</dbReference>
<evidence type="ECO:0000256" key="2">
    <source>
        <dbReference type="ARBA" id="ARBA00009205"/>
    </source>
</evidence>
<comment type="similarity">
    <text evidence="2">Belongs to the CFAP300 family.</text>
</comment>
<dbReference type="PANTHER" id="PTHR31078:SF1">
    <property type="entry name" value="CILIA- AND FLAGELLA-ASSOCIATED PROTEIN 300"/>
    <property type="match status" value="1"/>
</dbReference>
<keyword evidence="5" id="KW-0206">Cytoskeleton</keyword>
<accession>A0A1D3D7G1</accession>
<comment type="caution">
    <text evidence="8">The sequence shown here is derived from an EMBL/GenBank/DDBJ whole genome shotgun (WGS) entry which is preliminary data.</text>
</comment>
<dbReference type="InterPro" id="IPR029416">
    <property type="entry name" value="CFAP300"/>
</dbReference>
<protein>
    <recommendedName>
        <fullName evidence="3">Cilia- and flagella-associated protein 300</fullName>
    </recommendedName>
</protein>
<evidence type="ECO:0000256" key="3">
    <source>
        <dbReference type="ARBA" id="ARBA00022174"/>
    </source>
</evidence>
<dbReference type="AlphaFoldDB" id="A0A1D3D7G1"/>
<comment type="subcellular location">
    <subcellularLocation>
        <location evidence="1">Cytoplasm</location>
        <location evidence="1">Cytoskeleton</location>
        <location evidence="1">Cilium axoneme</location>
    </subcellularLocation>
</comment>
<organism evidence="8 9">
    <name type="scientific">Cyclospora cayetanensis</name>
    <dbReference type="NCBI Taxonomy" id="88456"/>
    <lineage>
        <taxon>Eukaryota</taxon>
        <taxon>Sar</taxon>
        <taxon>Alveolata</taxon>
        <taxon>Apicomplexa</taxon>
        <taxon>Conoidasida</taxon>
        <taxon>Coccidia</taxon>
        <taxon>Eucoccidiorida</taxon>
        <taxon>Eimeriorina</taxon>
        <taxon>Eimeriidae</taxon>
        <taxon>Cyclospora</taxon>
    </lineage>
</organism>
<keyword evidence="6" id="KW-0966">Cell projection</keyword>
<keyword evidence="9" id="KW-1185">Reference proteome</keyword>
<evidence type="ECO:0000256" key="5">
    <source>
        <dbReference type="ARBA" id="ARBA00023212"/>
    </source>
</evidence>
<gene>
    <name evidence="8" type="ORF">cyc_05266</name>
</gene>
<keyword evidence="4" id="KW-0963">Cytoplasm</keyword>
<evidence type="ECO:0000256" key="7">
    <source>
        <dbReference type="SAM" id="MobiDB-lite"/>
    </source>
</evidence>
<reference evidence="8 9" key="1">
    <citation type="journal article" date="2016" name="BMC Genomics">
        <title>Comparative genomics reveals Cyclospora cayetanensis possesses coccidia-like metabolism and invasion components but unique surface antigens.</title>
        <authorList>
            <person name="Liu S."/>
            <person name="Wang L."/>
            <person name="Zheng H."/>
            <person name="Xu Z."/>
            <person name="Roellig D.M."/>
            <person name="Li N."/>
            <person name="Frace M.A."/>
            <person name="Tang K."/>
            <person name="Arrowood M.J."/>
            <person name="Moss D.M."/>
            <person name="Zhang L."/>
            <person name="Feng Y."/>
            <person name="Xiao L."/>
        </authorList>
    </citation>
    <scope>NUCLEOTIDE SEQUENCE [LARGE SCALE GENOMIC DNA]</scope>
    <source>
        <strain evidence="8 9">CHN_HEN01</strain>
    </source>
</reference>
<dbReference type="Proteomes" id="UP000095192">
    <property type="component" value="Unassembled WGS sequence"/>
</dbReference>
<evidence type="ECO:0000256" key="4">
    <source>
        <dbReference type="ARBA" id="ARBA00022490"/>
    </source>
</evidence>